<protein>
    <submittedName>
        <fullName evidence="1">Uncharacterized protein</fullName>
    </submittedName>
</protein>
<dbReference type="Proteomes" id="UP000218334">
    <property type="component" value="Unassembled WGS sequence"/>
</dbReference>
<keyword evidence="2" id="KW-1185">Reference proteome</keyword>
<reference evidence="2" key="1">
    <citation type="journal article" date="2017" name="Nat. Ecol. Evol.">
        <title>Genome expansion and lineage-specific genetic innovations in the forest pathogenic fungi Armillaria.</title>
        <authorList>
            <person name="Sipos G."/>
            <person name="Prasanna A.N."/>
            <person name="Walter M.C."/>
            <person name="O'Connor E."/>
            <person name="Balint B."/>
            <person name="Krizsan K."/>
            <person name="Kiss B."/>
            <person name="Hess J."/>
            <person name="Varga T."/>
            <person name="Slot J."/>
            <person name="Riley R."/>
            <person name="Boka B."/>
            <person name="Rigling D."/>
            <person name="Barry K."/>
            <person name="Lee J."/>
            <person name="Mihaltcheva S."/>
            <person name="LaButti K."/>
            <person name="Lipzen A."/>
            <person name="Waldron R."/>
            <person name="Moloney N.M."/>
            <person name="Sperisen C."/>
            <person name="Kredics L."/>
            <person name="Vagvoelgyi C."/>
            <person name="Patrignani A."/>
            <person name="Fitzpatrick D."/>
            <person name="Nagy I."/>
            <person name="Doyle S."/>
            <person name="Anderson J.B."/>
            <person name="Grigoriev I.V."/>
            <person name="Gueldener U."/>
            <person name="Muensterkoetter M."/>
            <person name="Nagy L.G."/>
        </authorList>
    </citation>
    <scope>NUCLEOTIDE SEQUENCE [LARGE SCALE GENOMIC DNA]</scope>
    <source>
        <strain evidence="2">28-4</strain>
    </source>
</reference>
<evidence type="ECO:0000313" key="2">
    <source>
        <dbReference type="Proteomes" id="UP000218334"/>
    </source>
</evidence>
<dbReference type="AlphaFoldDB" id="A0A2H3AXV3"/>
<gene>
    <name evidence="1" type="ORF">ARMSODRAFT_967593</name>
</gene>
<name>A0A2H3AXV3_9AGAR</name>
<organism evidence="1 2">
    <name type="scientific">Armillaria solidipes</name>
    <dbReference type="NCBI Taxonomy" id="1076256"/>
    <lineage>
        <taxon>Eukaryota</taxon>
        <taxon>Fungi</taxon>
        <taxon>Dikarya</taxon>
        <taxon>Basidiomycota</taxon>
        <taxon>Agaricomycotina</taxon>
        <taxon>Agaricomycetes</taxon>
        <taxon>Agaricomycetidae</taxon>
        <taxon>Agaricales</taxon>
        <taxon>Marasmiineae</taxon>
        <taxon>Physalacriaceae</taxon>
        <taxon>Armillaria</taxon>
    </lineage>
</organism>
<accession>A0A2H3AXV3</accession>
<evidence type="ECO:0000313" key="1">
    <source>
        <dbReference type="EMBL" id="PBK58608.1"/>
    </source>
</evidence>
<dbReference type="EMBL" id="KZ293532">
    <property type="protein sequence ID" value="PBK58608.1"/>
    <property type="molecule type" value="Genomic_DNA"/>
</dbReference>
<sequence>MEYEGDEDLAATADSALIREDPWSMFKGYHKHHEQEAPGTIGEAVSFQHHRDRARPMLLNSDRSPAGRLKA</sequence>
<proteinExistence type="predicted"/>